<dbReference type="GO" id="GO:0005615">
    <property type="term" value="C:extracellular space"/>
    <property type="evidence" value="ECO:0007669"/>
    <property type="project" value="InterPro"/>
</dbReference>
<dbReference type="PANTHER" id="PTHR11412:SF182">
    <property type="entry name" value="ALPHA-2-MACROGLOBULIN-LIKE PROTEIN 1"/>
    <property type="match status" value="1"/>
</dbReference>
<dbReference type="Pfam" id="PF07678">
    <property type="entry name" value="TED_complement"/>
    <property type="match status" value="1"/>
</dbReference>
<feature type="domain" description="Alpha-macroglobulin receptor-binding" evidence="1">
    <location>
        <begin position="242"/>
        <end position="323"/>
    </location>
</feature>
<dbReference type="InterPro" id="IPR011626">
    <property type="entry name" value="Alpha-macroglobulin_TED"/>
</dbReference>
<evidence type="ECO:0000313" key="3">
    <source>
        <dbReference type="Proteomes" id="UP000694569"/>
    </source>
</evidence>
<dbReference type="SUPFAM" id="SSF48239">
    <property type="entry name" value="Terpenoid cyclases/Protein prenyltransferases"/>
    <property type="match status" value="1"/>
</dbReference>
<dbReference type="SMART" id="SM01361">
    <property type="entry name" value="A2M_recep"/>
    <property type="match status" value="1"/>
</dbReference>
<dbReference type="InterPro" id="IPR009048">
    <property type="entry name" value="A-macroglobulin_rcpt-bd"/>
</dbReference>
<dbReference type="InterPro" id="IPR008930">
    <property type="entry name" value="Terpenoid_cyclase/PrenylTrfase"/>
</dbReference>
<protein>
    <recommendedName>
        <fullName evidence="1">Alpha-macroglobulin receptor-binding domain-containing protein</fullName>
    </recommendedName>
</protein>
<dbReference type="Gene3D" id="2.60.120.1540">
    <property type="match status" value="1"/>
</dbReference>
<sequence>MESGVPREDPLVADALSCLRKAAVDVSNVYTQALLAYTFTLAEDTETRQILLEKLEKQAVRKDGQLHWERPSAKPTSDHPFWYRAPSAEVELTSYMLMTSLSGPEKNLGRASEIVNWLSKQQNPYGGFSSTQDTVVALHDAGDVTVTVRSQTGVQEFHVDNTNRLLLQKASLPDIPGDYTLTASGSGCVYVQTVLRYNVPPPRSDATFVIRVEVKPDQCPEEAAKKLQLNIYTEYTGPREKSNMALIEVKMLSGYIPVKISVREKSKVIQRSEISSDMVTLYLNEIGHKSLHLPIMVVQDIEVKNLKPATVKVFDYYETGKGVC</sequence>
<name>A0A8C5Q4P1_9ANUR</name>
<proteinExistence type="predicted"/>
<dbReference type="AlphaFoldDB" id="A0A8C5Q4P1"/>
<dbReference type="Gene3D" id="1.50.10.20">
    <property type="match status" value="1"/>
</dbReference>
<accession>A0A8C5Q4P1</accession>
<dbReference type="PANTHER" id="PTHR11412">
    <property type="entry name" value="MACROGLOBULIN / COMPLEMENT"/>
    <property type="match status" value="1"/>
</dbReference>
<dbReference type="SUPFAM" id="SSF49410">
    <property type="entry name" value="Alpha-macroglobulin receptor domain"/>
    <property type="match status" value="1"/>
</dbReference>
<organism evidence="2 3">
    <name type="scientific">Leptobrachium leishanense</name>
    <name type="common">Leishan spiny toad</name>
    <dbReference type="NCBI Taxonomy" id="445787"/>
    <lineage>
        <taxon>Eukaryota</taxon>
        <taxon>Metazoa</taxon>
        <taxon>Chordata</taxon>
        <taxon>Craniata</taxon>
        <taxon>Vertebrata</taxon>
        <taxon>Euteleostomi</taxon>
        <taxon>Amphibia</taxon>
        <taxon>Batrachia</taxon>
        <taxon>Anura</taxon>
        <taxon>Pelobatoidea</taxon>
        <taxon>Megophryidae</taxon>
        <taxon>Leptobrachium</taxon>
    </lineage>
</organism>
<evidence type="ECO:0000313" key="2">
    <source>
        <dbReference type="Ensembl" id="ENSLLEP00000032459.1"/>
    </source>
</evidence>
<keyword evidence="3" id="KW-1185">Reference proteome</keyword>
<dbReference type="GeneTree" id="ENSGT00940000163990"/>
<evidence type="ECO:0000259" key="1">
    <source>
        <dbReference type="SMART" id="SM01361"/>
    </source>
</evidence>
<reference evidence="2" key="2">
    <citation type="submission" date="2025-09" db="UniProtKB">
        <authorList>
            <consortium name="Ensembl"/>
        </authorList>
    </citation>
    <scope>IDENTIFICATION</scope>
</reference>
<dbReference type="InterPro" id="IPR050473">
    <property type="entry name" value="A2M/Complement_sys"/>
</dbReference>
<dbReference type="Gene3D" id="2.60.40.690">
    <property type="entry name" value="Alpha-macroglobulin, receptor-binding domain"/>
    <property type="match status" value="1"/>
</dbReference>
<reference evidence="2" key="1">
    <citation type="submission" date="2025-08" db="UniProtKB">
        <authorList>
            <consortium name="Ensembl"/>
        </authorList>
    </citation>
    <scope>IDENTIFICATION</scope>
</reference>
<dbReference type="InterPro" id="IPR036595">
    <property type="entry name" value="A-macroglobulin_rcpt-bd_sf"/>
</dbReference>
<dbReference type="Proteomes" id="UP000694569">
    <property type="component" value="Unplaced"/>
</dbReference>
<dbReference type="Ensembl" id="ENSLLET00000033713.1">
    <property type="protein sequence ID" value="ENSLLEP00000032459.1"/>
    <property type="gene ID" value="ENSLLEG00000017611.1"/>
</dbReference>
<dbReference type="Pfam" id="PF07677">
    <property type="entry name" value="A2M_recep"/>
    <property type="match status" value="1"/>
</dbReference>